<reference evidence="1" key="1">
    <citation type="submission" date="2021-08" db="EMBL/GenBank/DDBJ databases">
        <title>Novel anaerobic bacterium isolated from sea squirt in East Sea, Republic of Korea.</title>
        <authorList>
            <person name="Nguyen T.H."/>
            <person name="Li Z."/>
            <person name="Lee Y.-J."/>
            <person name="Ko J."/>
            <person name="Kim S.-G."/>
        </authorList>
    </citation>
    <scope>NUCLEOTIDE SEQUENCE</scope>
    <source>
        <strain evidence="1">KCTC 25031</strain>
    </source>
</reference>
<sequence length="235" mass="26837">MEKSNYCRRLFLTFFTFLFLLVSVQGQQKVTAKGDTALVEKKVSFKMDTVKISDSTSLPLDTMELEPVYRLIPRSPKKASIMSALVPGLGQIYNHKYWKLPLIYGGFAAMTYGFMWNNNQYKDYKEGYMLLSKGYGNLSSEEQAFLAQLIRNPNYNLQDPQNQQDLQRSLESGMSYYKRNRDLNVVGMAALYLLNIIDASIDAHFSTFDISDNLSMDVQPYATPDQMGVGVQLKF</sequence>
<keyword evidence="2" id="KW-1185">Reference proteome</keyword>
<protein>
    <submittedName>
        <fullName evidence="1">Uncharacterized protein</fullName>
    </submittedName>
</protein>
<accession>A0AC61NNU7</accession>
<organism evidence="1 2">
    <name type="scientific">Halosquirtibacter laminarini</name>
    <dbReference type="NCBI Taxonomy" id="3374600"/>
    <lineage>
        <taxon>Bacteria</taxon>
        <taxon>Pseudomonadati</taxon>
        <taxon>Bacteroidota</taxon>
        <taxon>Bacteroidia</taxon>
        <taxon>Marinilabiliales</taxon>
        <taxon>Prolixibacteraceae</taxon>
        <taxon>Halosquirtibacter</taxon>
    </lineage>
</organism>
<dbReference type="EMBL" id="CP081303">
    <property type="protein sequence ID" value="QZE13557.1"/>
    <property type="molecule type" value="Genomic_DNA"/>
</dbReference>
<proteinExistence type="predicted"/>
<dbReference type="Proteomes" id="UP000826212">
    <property type="component" value="Chromosome"/>
</dbReference>
<evidence type="ECO:0000313" key="2">
    <source>
        <dbReference type="Proteomes" id="UP000826212"/>
    </source>
</evidence>
<gene>
    <name evidence="1" type="ORF">K4L44_13370</name>
</gene>
<name>A0AC61NNU7_9BACT</name>
<evidence type="ECO:0000313" key="1">
    <source>
        <dbReference type="EMBL" id="QZE13557.1"/>
    </source>
</evidence>